<dbReference type="InterPro" id="IPR039519">
    <property type="entry name" value="YokE-like_PH"/>
</dbReference>
<proteinExistence type="predicted"/>
<dbReference type="Gene3D" id="2.30.29.50">
    <property type="entry name" value="Bacterial Pleckstrin homology domain"/>
    <property type="match status" value="1"/>
</dbReference>
<organism evidence="3 4">
    <name type="scientific">Desmospora activa DSM 45169</name>
    <dbReference type="NCBI Taxonomy" id="1121389"/>
    <lineage>
        <taxon>Bacteria</taxon>
        <taxon>Bacillati</taxon>
        <taxon>Bacillota</taxon>
        <taxon>Bacilli</taxon>
        <taxon>Bacillales</taxon>
        <taxon>Thermoactinomycetaceae</taxon>
        <taxon>Desmospora</taxon>
    </lineage>
</organism>
<dbReference type="OrthoDB" id="2831362at2"/>
<accession>A0A2T4ZCF9</accession>
<dbReference type="AlphaFoldDB" id="A0A2T4ZCF9"/>
<dbReference type="InterPro" id="IPR037063">
    <property type="entry name" value="PHb_sf"/>
</dbReference>
<dbReference type="EMBL" id="PZZP01000001">
    <property type="protein sequence ID" value="PTM59574.1"/>
    <property type="molecule type" value="Genomic_DNA"/>
</dbReference>
<keyword evidence="4" id="KW-1185">Reference proteome</keyword>
<sequence>MKVSNQKLEEAIKNLDFKWLVRKEIKELPGILWENEIPEKAVQGVYQHKQGILVATNKRLIFIDKGFFSLTVEDFPYDKISSIQYTTGIIFGELTFYASGNKGKIGQVDKMAVRSFAEWVRNHIEQAKENETTNPQPSGGYSSPVEQLKQLAELKNQGILTEEEFQDQKKKILGS</sequence>
<dbReference type="RefSeq" id="WP_107727705.1">
    <property type="nucleotide sequence ID" value="NZ_PZZP01000001.1"/>
</dbReference>
<dbReference type="SUPFAM" id="SSF50729">
    <property type="entry name" value="PH domain-like"/>
    <property type="match status" value="1"/>
</dbReference>
<dbReference type="InterPro" id="IPR018649">
    <property type="entry name" value="SHOCT"/>
</dbReference>
<name>A0A2T4ZCF9_9BACL</name>
<dbReference type="Proteomes" id="UP000241639">
    <property type="component" value="Unassembled WGS sequence"/>
</dbReference>
<evidence type="ECO:0000313" key="3">
    <source>
        <dbReference type="EMBL" id="PTM59574.1"/>
    </source>
</evidence>
<dbReference type="Pfam" id="PF09851">
    <property type="entry name" value="SHOCT"/>
    <property type="match status" value="1"/>
</dbReference>
<evidence type="ECO:0000313" key="4">
    <source>
        <dbReference type="Proteomes" id="UP000241639"/>
    </source>
</evidence>
<dbReference type="Pfam" id="PF14470">
    <property type="entry name" value="bPH_3"/>
    <property type="match status" value="1"/>
</dbReference>
<feature type="domain" description="YokE-like PH" evidence="2">
    <location>
        <begin position="34"/>
        <end position="121"/>
    </location>
</feature>
<reference evidence="3 4" key="1">
    <citation type="submission" date="2018-04" db="EMBL/GenBank/DDBJ databases">
        <title>Genomic Encyclopedia of Archaeal and Bacterial Type Strains, Phase II (KMG-II): from individual species to whole genera.</title>
        <authorList>
            <person name="Goeker M."/>
        </authorList>
    </citation>
    <scope>NUCLEOTIDE SEQUENCE [LARGE SCALE GENOMIC DNA]</scope>
    <source>
        <strain evidence="3 4">DSM 45169</strain>
    </source>
</reference>
<evidence type="ECO:0000259" key="1">
    <source>
        <dbReference type="Pfam" id="PF09851"/>
    </source>
</evidence>
<comment type="caution">
    <text evidence="3">The sequence shown here is derived from an EMBL/GenBank/DDBJ whole genome shotgun (WGS) entry which is preliminary data.</text>
</comment>
<gene>
    <name evidence="3" type="ORF">C8J48_2200</name>
</gene>
<feature type="domain" description="SHOCT" evidence="1">
    <location>
        <begin position="146"/>
        <end position="173"/>
    </location>
</feature>
<protein>
    <submittedName>
        <fullName evidence="3">Putative oligomerization/nucleic acid binding protein</fullName>
    </submittedName>
</protein>
<evidence type="ECO:0000259" key="2">
    <source>
        <dbReference type="Pfam" id="PF14470"/>
    </source>
</evidence>